<dbReference type="Pfam" id="PF07885">
    <property type="entry name" value="Ion_trans_2"/>
    <property type="match status" value="1"/>
</dbReference>
<name>A0A916JLR6_9FLAO</name>
<dbReference type="EMBL" id="OU015584">
    <property type="protein sequence ID" value="CAG5079803.1"/>
    <property type="molecule type" value="Genomic_DNA"/>
</dbReference>
<comment type="subcellular location">
    <subcellularLocation>
        <location evidence="1">Membrane</location>
        <topology evidence="1">Multi-pass membrane protein</topology>
    </subcellularLocation>
</comment>
<dbReference type="KEGG" id="ptan:CRYO30217_01074"/>
<feature type="domain" description="Potassium channel" evidence="12">
    <location>
        <begin position="69"/>
        <end position="143"/>
    </location>
</feature>
<evidence type="ECO:0000256" key="6">
    <source>
        <dbReference type="ARBA" id="ARBA00022958"/>
    </source>
</evidence>
<organism evidence="14 15">
    <name type="scientific">Parvicella tangerina</name>
    <dbReference type="NCBI Taxonomy" id="2829795"/>
    <lineage>
        <taxon>Bacteria</taxon>
        <taxon>Pseudomonadati</taxon>
        <taxon>Bacteroidota</taxon>
        <taxon>Flavobacteriia</taxon>
        <taxon>Flavobacteriales</taxon>
        <taxon>Parvicellaceae</taxon>
        <taxon>Parvicella</taxon>
    </lineage>
</organism>
<keyword evidence="4 11" id="KW-0812">Transmembrane</keyword>
<dbReference type="GO" id="GO:1990573">
    <property type="term" value="P:potassium ion import across plasma membrane"/>
    <property type="evidence" value="ECO:0007669"/>
    <property type="project" value="TreeGrafter"/>
</dbReference>
<evidence type="ECO:0000313" key="15">
    <source>
        <dbReference type="Proteomes" id="UP000683507"/>
    </source>
</evidence>
<dbReference type="SUPFAM" id="SSF81324">
    <property type="entry name" value="Voltage-gated potassium channels"/>
    <property type="match status" value="1"/>
</dbReference>
<feature type="domain" description="Inward rectifier potassium channel C-terminal" evidence="13">
    <location>
        <begin position="155"/>
        <end position="310"/>
    </location>
</feature>
<evidence type="ECO:0000256" key="10">
    <source>
        <dbReference type="ARBA" id="ARBA00023303"/>
    </source>
</evidence>
<evidence type="ECO:0000256" key="7">
    <source>
        <dbReference type="ARBA" id="ARBA00022989"/>
    </source>
</evidence>
<feature type="transmembrane region" description="Helical" evidence="11">
    <location>
        <begin position="123"/>
        <end position="144"/>
    </location>
</feature>
<dbReference type="InterPro" id="IPR016449">
    <property type="entry name" value="K_chnl_inward-rec_Kir"/>
</dbReference>
<dbReference type="InterPro" id="IPR013099">
    <property type="entry name" value="K_chnl_dom"/>
</dbReference>
<sequence length="312" mass="35061">MKITGRQDTGFSSRGDLAGNRLLNRNGTSNIRKTGLSFLDRFHLYNSLISMKLSWFLVTTLGIYLVINLLFAAGYVLIGVDNLVDSRVVNVESEFLRAFFFSSQTLTTLGYGQMSPTGVGANLLASIEAFVGLLLFALLTGLLYGRFSRPKAKLLYSENALISPYKNLGIGLMVRFANPKNTSIINTSAAMLFSYQDEENGERIRRYFNLDLELDNIRMLVTSWTLVHHINDASPLKDLTMDFLKERNAELVIQVDGYDETYNQQVTSRASYLFTEDVIHGAKFDRAFVHAESGTPEMDFSKLSSYTKVELD</sequence>
<dbReference type="GO" id="GO:0034702">
    <property type="term" value="C:monoatomic ion channel complex"/>
    <property type="evidence" value="ECO:0007669"/>
    <property type="project" value="UniProtKB-KW"/>
</dbReference>
<evidence type="ECO:0000256" key="3">
    <source>
        <dbReference type="ARBA" id="ARBA00022538"/>
    </source>
</evidence>
<evidence type="ECO:0000256" key="1">
    <source>
        <dbReference type="ARBA" id="ARBA00004141"/>
    </source>
</evidence>
<dbReference type="Pfam" id="PF17655">
    <property type="entry name" value="IRK_C"/>
    <property type="match status" value="1"/>
</dbReference>
<dbReference type="InterPro" id="IPR013518">
    <property type="entry name" value="K_chnl_inward-rec_Kir_cyto"/>
</dbReference>
<keyword evidence="6" id="KW-0630">Potassium</keyword>
<evidence type="ECO:0000256" key="11">
    <source>
        <dbReference type="SAM" id="Phobius"/>
    </source>
</evidence>
<keyword evidence="2" id="KW-0813">Transport</keyword>
<keyword evidence="7 11" id="KW-1133">Transmembrane helix</keyword>
<evidence type="ECO:0000259" key="13">
    <source>
        <dbReference type="Pfam" id="PF17655"/>
    </source>
</evidence>
<dbReference type="Gene3D" id="1.10.287.70">
    <property type="match status" value="1"/>
</dbReference>
<dbReference type="SUPFAM" id="SSF81296">
    <property type="entry name" value="E set domains"/>
    <property type="match status" value="1"/>
</dbReference>
<dbReference type="GO" id="GO:0005242">
    <property type="term" value="F:inward rectifier potassium channel activity"/>
    <property type="evidence" value="ECO:0007669"/>
    <property type="project" value="InterPro"/>
</dbReference>
<dbReference type="GO" id="GO:0005886">
    <property type="term" value="C:plasma membrane"/>
    <property type="evidence" value="ECO:0007669"/>
    <property type="project" value="TreeGrafter"/>
</dbReference>
<evidence type="ECO:0000256" key="4">
    <source>
        <dbReference type="ARBA" id="ARBA00022692"/>
    </source>
</evidence>
<keyword evidence="3" id="KW-0633">Potassium transport</keyword>
<gene>
    <name evidence="14" type="ORF">CRYO30217_01074</name>
</gene>
<evidence type="ECO:0000256" key="2">
    <source>
        <dbReference type="ARBA" id="ARBA00022448"/>
    </source>
</evidence>
<accession>A0A916JLR6</accession>
<keyword evidence="8" id="KW-0406">Ion transport</keyword>
<dbReference type="RefSeq" id="WP_258541293.1">
    <property type="nucleotide sequence ID" value="NZ_OU015584.1"/>
</dbReference>
<keyword evidence="10 14" id="KW-0407">Ion channel</keyword>
<dbReference type="AlphaFoldDB" id="A0A916JLR6"/>
<evidence type="ECO:0000256" key="5">
    <source>
        <dbReference type="ARBA" id="ARBA00022882"/>
    </source>
</evidence>
<evidence type="ECO:0000313" key="14">
    <source>
        <dbReference type="EMBL" id="CAG5079803.1"/>
    </source>
</evidence>
<dbReference type="Gene3D" id="2.60.40.1400">
    <property type="entry name" value="G protein-activated inward rectifier potassium channel 1"/>
    <property type="match status" value="1"/>
</dbReference>
<dbReference type="InterPro" id="IPR041647">
    <property type="entry name" value="IRK_C"/>
</dbReference>
<keyword evidence="5" id="KW-0851">Voltage-gated channel</keyword>
<keyword evidence="9 11" id="KW-0472">Membrane</keyword>
<dbReference type="Proteomes" id="UP000683507">
    <property type="component" value="Chromosome"/>
</dbReference>
<dbReference type="GO" id="GO:0034765">
    <property type="term" value="P:regulation of monoatomic ion transmembrane transport"/>
    <property type="evidence" value="ECO:0007669"/>
    <property type="project" value="TreeGrafter"/>
</dbReference>
<proteinExistence type="predicted"/>
<protein>
    <submittedName>
        <fullName evidence="14">Inward rectifier potassium channel Kirbac3.1</fullName>
    </submittedName>
</protein>
<dbReference type="PRINTS" id="PR01320">
    <property type="entry name" value="KIRCHANNEL"/>
</dbReference>
<evidence type="ECO:0000256" key="8">
    <source>
        <dbReference type="ARBA" id="ARBA00023065"/>
    </source>
</evidence>
<dbReference type="PANTHER" id="PTHR11767">
    <property type="entry name" value="INWARD RECTIFIER POTASSIUM CHANNEL"/>
    <property type="match status" value="1"/>
</dbReference>
<evidence type="ECO:0000256" key="9">
    <source>
        <dbReference type="ARBA" id="ARBA00023136"/>
    </source>
</evidence>
<keyword evidence="15" id="KW-1185">Reference proteome</keyword>
<evidence type="ECO:0000259" key="12">
    <source>
        <dbReference type="Pfam" id="PF07885"/>
    </source>
</evidence>
<reference evidence="14" key="1">
    <citation type="submission" date="2021-04" db="EMBL/GenBank/DDBJ databases">
        <authorList>
            <person name="Rodrigo-Torres L."/>
            <person name="Arahal R. D."/>
            <person name="Lucena T."/>
        </authorList>
    </citation>
    <scope>NUCLEOTIDE SEQUENCE</scope>
    <source>
        <strain evidence="14">AS29M-1</strain>
    </source>
</reference>
<feature type="transmembrane region" description="Helical" evidence="11">
    <location>
        <begin position="53"/>
        <end position="78"/>
    </location>
</feature>
<dbReference type="InterPro" id="IPR014756">
    <property type="entry name" value="Ig_E-set"/>
</dbReference>